<dbReference type="InterPro" id="IPR036465">
    <property type="entry name" value="vWFA_dom_sf"/>
</dbReference>
<protein>
    <recommendedName>
        <fullName evidence="2">VWFA domain-containing protein</fullName>
    </recommendedName>
</protein>
<comment type="caution">
    <text evidence="3">The sequence shown here is derived from an EMBL/GenBank/DDBJ whole genome shotgun (WGS) entry which is preliminary data.</text>
</comment>
<dbReference type="Pfam" id="PF06707">
    <property type="entry name" value="DUF1194"/>
    <property type="match status" value="1"/>
</dbReference>
<evidence type="ECO:0000313" key="3">
    <source>
        <dbReference type="EMBL" id="KYC35555.1"/>
    </source>
</evidence>
<evidence type="ECO:0000313" key="4">
    <source>
        <dbReference type="Proteomes" id="UP000076925"/>
    </source>
</evidence>
<reference evidence="3 4" key="1">
    <citation type="journal article" date="2013" name="Genome Biol. Evol.">
        <title>Genomes of Stigonematalean cyanobacteria (subsection V) and the evolution of oxygenic photosynthesis from prokaryotes to plastids.</title>
        <authorList>
            <person name="Dagan T."/>
            <person name="Roettger M."/>
            <person name="Stucken K."/>
            <person name="Landan G."/>
            <person name="Koch R."/>
            <person name="Major P."/>
            <person name="Gould S.B."/>
            <person name="Goremykin V.V."/>
            <person name="Rippka R."/>
            <person name="Tandeau de Marsac N."/>
            <person name="Gugger M."/>
            <person name="Lockhart P.J."/>
            <person name="Allen J.F."/>
            <person name="Brune I."/>
            <person name="Maus I."/>
            <person name="Puhler A."/>
            <person name="Martin W.F."/>
        </authorList>
    </citation>
    <scope>NUCLEOTIDE SEQUENCE [LARGE SCALE GENOMIC DNA]</scope>
    <source>
        <strain evidence="3 4">PCC 7110</strain>
    </source>
</reference>
<feature type="domain" description="VWFA" evidence="2">
    <location>
        <begin position="38"/>
        <end position="236"/>
    </location>
</feature>
<dbReference type="PROSITE" id="PS50234">
    <property type="entry name" value="VWFA"/>
    <property type="match status" value="1"/>
</dbReference>
<dbReference type="RefSeq" id="WP_017747831.1">
    <property type="nucleotide sequence ID" value="NZ_KQ976354.1"/>
</dbReference>
<dbReference type="InterPro" id="IPR002035">
    <property type="entry name" value="VWF_A"/>
</dbReference>
<dbReference type="CDD" id="cd00198">
    <property type="entry name" value="vWFA"/>
    <property type="match status" value="1"/>
</dbReference>
<feature type="chain" id="PRO_5007300412" description="VWFA domain-containing protein" evidence="1">
    <location>
        <begin position="30"/>
        <end position="285"/>
    </location>
</feature>
<dbReference type="EMBL" id="ANNX02000051">
    <property type="protein sequence ID" value="KYC35555.1"/>
    <property type="molecule type" value="Genomic_DNA"/>
</dbReference>
<dbReference type="Proteomes" id="UP000076925">
    <property type="component" value="Unassembled WGS sequence"/>
</dbReference>
<evidence type="ECO:0000256" key="1">
    <source>
        <dbReference type="SAM" id="SignalP"/>
    </source>
</evidence>
<dbReference type="OrthoDB" id="9792179at2"/>
<dbReference type="AlphaFoldDB" id="A0A139WSY3"/>
<feature type="signal peptide" evidence="1">
    <location>
        <begin position="1"/>
        <end position="29"/>
    </location>
</feature>
<keyword evidence="4" id="KW-1185">Reference proteome</keyword>
<dbReference type="SUPFAM" id="SSF53300">
    <property type="entry name" value="vWA-like"/>
    <property type="match status" value="1"/>
</dbReference>
<accession>A0A139WSY3</accession>
<dbReference type="Gene3D" id="3.40.50.410">
    <property type="entry name" value="von Willebrand factor, type A domain"/>
    <property type="match status" value="1"/>
</dbReference>
<dbReference type="InterPro" id="IPR010607">
    <property type="entry name" value="DUF1194"/>
</dbReference>
<gene>
    <name evidence="3" type="ORF">WA1_06955</name>
</gene>
<evidence type="ECO:0000259" key="2">
    <source>
        <dbReference type="PROSITE" id="PS50234"/>
    </source>
</evidence>
<proteinExistence type="predicted"/>
<organism evidence="3 4">
    <name type="scientific">Scytonema hofmannii PCC 7110</name>
    <dbReference type="NCBI Taxonomy" id="128403"/>
    <lineage>
        <taxon>Bacteria</taxon>
        <taxon>Bacillati</taxon>
        <taxon>Cyanobacteriota</taxon>
        <taxon>Cyanophyceae</taxon>
        <taxon>Nostocales</taxon>
        <taxon>Scytonemataceae</taxon>
        <taxon>Scytonema</taxon>
    </lineage>
</organism>
<dbReference type="STRING" id="128403.WA1_06955"/>
<name>A0A139WSY3_9CYAN</name>
<keyword evidence="1" id="KW-0732">Signal</keyword>
<sequence>MKIFNFVRATLTAVSCGLSVLAISTSTQAATLTPVDTELSLLVDVSGSISEYEFDLQKKGYVNTFLNPNLFNDFISKGSLGKIAVNVIYWSNAQQQQEAVGWTLIDSVAAAQQFANAIDATTRQFFGVTAPGSAIAFATPKFFNNDFEGTRQVIDVSGDGAENDGTDTATVRNLALAQGIDAINGIIVGSDPLVKKFYQEEILGGINGDGSPAFLIEAATFEEFNSAIDKKIKAEIKVNLAPATVAPIPLKATPTPVPEASSMLGLLALGAVRAGSMLTQRRKCH</sequence>